<evidence type="ECO:0000313" key="3">
    <source>
        <dbReference type="Proteomes" id="UP000681967"/>
    </source>
</evidence>
<feature type="non-terminal residue" evidence="2">
    <location>
        <position position="785"/>
    </location>
</feature>
<dbReference type="AlphaFoldDB" id="A0A8S2TY39"/>
<name>A0A8S2TY39_9BILA</name>
<gene>
    <name evidence="2" type="ORF">BYL167_LOCUS27663</name>
</gene>
<protein>
    <submittedName>
        <fullName evidence="2">Uncharacterized protein</fullName>
    </submittedName>
</protein>
<feature type="compositionally biased region" description="Polar residues" evidence="1">
    <location>
        <begin position="734"/>
        <end position="747"/>
    </location>
</feature>
<organism evidence="2 3">
    <name type="scientific">Rotaria magnacalcarata</name>
    <dbReference type="NCBI Taxonomy" id="392030"/>
    <lineage>
        <taxon>Eukaryota</taxon>
        <taxon>Metazoa</taxon>
        <taxon>Spiralia</taxon>
        <taxon>Gnathifera</taxon>
        <taxon>Rotifera</taxon>
        <taxon>Eurotatoria</taxon>
        <taxon>Bdelloidea</taxon>
        <taxon>Philodinida</taxon>
        <taxon>Philodinidae</taxon>
        <taxon>Rotaria</taxon>
    </lineage>
</organism>
<reference evidence="2" key="1">
    <citation type="submission" date="2021-02" db="EMBL/GenBank/DDBJ databases">
        <authorList>
            <person name="Nowell W R."/>
        </authorList>
    </citation>
    <scope>NUCLEOTIDE SEQUENCE</scope>
</reference>
<feature type="compositionally biased region" description="Polar residues" evidence="1">
    <location>
        <begin position="689"/>
        <end position="701"/>
    </location>
</feature>
<evidence type="ECO:0000256" key="1">
    <source>
        <dbReference type="SAM" id="MobiDB-lite"/>
    </source>
</evidence>
<feature type="compositionally biased region" description="Basic and acidic residues" evidence="1">
    <location>
        <begin position="723"/>
        <end position="733"/>
    </location>
</feature>
<proteinExistence type="predicted"/>
<dbReference type="Proteomes" id="UP000681967">
    <property type="component" value="Unassembled WGS sequence"/>
</dbReference>
<sequence length="785" mass="92286">AWHLLLFNESVQNLHGPILAPHAIADNTAVCRLAGNNDRTKVCHFIRARLLSTFSFLSIRSNQDDACILLNRCFEKMALLTINHQQAENSWIKPVFNTLIDEMKAEEEYQNHVFYFVHGKLAEYKAYINHLNLQSQIQTNLQNFITQMPIAIKFLHFQTELHNPIHSALPLKILRHVLDFLDFLKITRWIYDLSQFYILLHQTYTQLIEQNEFHTITLEELYDRGEKHFNQPNNFEYYHRNNSYSSIIDKGIQSVNAYHSFTDGLIRPGACDQTQRFTKITRDTPIHYLVTTANYDEGDIVMRILSVLIDYHNSLLNSLEKETNENDNNVFGTLKTLVNKLTSKEVSILQIIHDNTGVITLTDNDCLWIEQLSCATLINDNDEYFQKADAQFNFNFVYLQSYIIRTYLLLCRINYRHIIQNYRCHIKRTQISTDGELLDLDEKYSIQMNREQLETDWNHLKEIYLDKLYHGHNLLRQIAILLKNNQDDLSQVNLYEFIQSLGDDNQLFEQIKQYEIKDFQLCYIDQIRQLYASSISDFQHLFTDISQLLRTSIDYQLDEELSQNLTATIISIDDNKDIEKIKSMIQTITDLLNDLRSVEHFLLRQSNHSLTNTCEILDIKSSILDLIPHEIKCENYVAVSIHLIRMRTILQERVVNIEEKQSKQWSENFDVQSNDQQPEQENRFLNFLNEPSTSDTTPKNNTESDDNYDDIWKGIPSSIPNEPIKDNLLDKQDFPQQRRNSTIQPTTSEEYLEYSSLFELNLKFVPLTLSTLFDQIHKQFEQAQA</sequence>
<dbReference type="EMBL" id="CAJOBH010036499">
    <property type="protein sequence ID" value="CAF4305227.1"/>
    <property type="molecule type" value="Genomic_DNA"/>
</dbReference>
<comment type="caution">
    <text evidence="2">The sequence shown here is derived from an EMBL/GenBank/DDBJ whole genome shotgun (WGS) entry which is preliminary data.</text>
</comment>
<feature type="region of interest" description="Disordered" evidence="1">
    <location>
        <begin position="688"/>
        <end position="747"/>
    </location>
</feature>
<accession>A0A8S2TY39</accession>
<evidence type="ECO:0000313" key="2">
    <source>
        <dbReference type="EMBL" id="CAF4305227.1"/>
    </source>
</evidence>